<dbReference type="CDD" id="cd14030">
    <property type="entry name" value="STKc_WNK1"/>
    <property type="match status" value="1"/>
</dbReference>
<evidence type="ECO:0000256" key="8">
    <source>
        <dbReference type="ARBA" id="ARBA00022741"/>
    </source>
</evidence>
<comment type="catalytic activity">
    <reaction evidence="12">
        <text>L-seryl-[protein] + ATP = O-phospho-L-seryl-[protein] + ADP + H(+)</text>
        <dbReference type="Rhea" id="RHEA:17989"/>
        <dbReference type="Rhea" id="RHEA-COMP:9863"/>
        <dbReference type="Rhea" id="RHEA-COMP:11604"/>
        <dbReference type="ChEBI" id="CHEBI:15378"/>
        <dbReference type="ChEBI" id="CHEBI:29999"/>
        <dbReference type="ChEBI" id="CHEBI:30616"/>
        <dbReference type="ChEBI" id="CHEBI:83421"/>
        <dbReference type="ChEBI" id="CHEBI:456216"/>
        <dbReference type="EC" id="2.7.11.1"/>
    </reaction>
</comment>
<evidence type="ECO:0000256" key="4">
    <source>
        <dbReference type="ARBA" id="ARBA00022490"/>
    </source>
</evidence>
<dbReference type="Gene3D" id="3.30.200.20">
    <property type="entry name" value="Phosphorylase Kinase, domain 1"/>
    <property type="match status" value="1"/>
</dbReference>
<feature type="compositionally biased region" description="Polar residues" evidence="13">
    <location>
        <begin position="735"/>
        <end position="745"/>
    </location>
</feature>
<feature type="compositionally biased region" description="Polar residues" evidence="13">
    <location>
        <begin position="1177"/>
        <end position="1190"/>
    </location>
</feature>
<keyword evidence="6" id="KW-0597">Phosphoprotein</keyword>
<keyword evidence="9" id="KW-0418">Kinase</keyword>
<feature type="compositionally biased region" description="Polar residues" evidence="13">
    <location>
        <begin position="1406"/>
        <end position="1415"/>
    </location>
</feature>
<feature type="region of interest" description="Disordered" evidence="13">
    <location>
        <begin position="1030"/>
        <end position="1224"/>
    </location>
</feature>
<feature type="compositionally biased region" description="Low complexity" evidence="13">
    <location>
        <begin position="1324"/>
        <end position="1335"/>
    </location>
</feature>
<dbReference type="GO" id="GO:0005524">
    <property type="term" value="F:ATP binding"/>
    <property type="evidence" value="ECO:0007669"/>
    <property type="project" value="UniProtKB-KW"/>
</dbReference>
<feature type="region of interest" description="Disordered" evidence="13">
    <location>
        <begin position="573"/>
        <end position="623"/>
    </location>
</feature>
<feature type="compositionally biased region" description="Polar residues" evidence="13">
    <location>
        <begin position="1270"/>
        <end position="1308"/>
    </location>
</feature>
<dbReference type="InterPro" id="IPR008271">
    <property type="entry name" value="Ser/Thr_kinase_AS"/>
</dbReference>
<feature type="compositionally biased region" description="Pro residues" evidence="13">
    <location>
        <begin position="1311"/>
        <end position="1323"/>
    </location>
</feature>
<dbReference type="GO" id="GO:0004674">
    <property type="term" value="F:protein serine/threonine kinase activity"/>
    <property type="evidence" value="ECO:0007669"/>
    <property type="project" value="UniProtKB-KW"/>
</dbReference>
<feature type="compositionally biased region" description="Basic and acidic residues" evidence="13">
    <location>
        <begin position="1"/>
        <end position="10"/>
    </location>
</feature>
<dbReference type="PANTHER" id="PTHR13902">
    <property type="entry name" value="SERINE/THREONINE-PROTEIN KINASE WNK WITH NO LYSINE -RELATED"/>
    <property type="match status" value="1"/>
</dbReference>
<evidence type="ECO:0000256" key="7">
    <source>
        <dbReference type="ARBA" id="ARBA00022679"/>
    </source>
</evidence>
<feature type="compositionally biased region" description="Basic and acidic residues" evidence="13">
    <location>
        <begin position="1212"/>
        <end position="1224"/>
    </location>
</feature>
<organism evidence="15 16">
    <name type="scientific">Oryzias latipes</name>
    <name type="common">Japanese rice fish</name>
    <name type="synonym">Japanese killifish</name>
    <dbReference type="NCBI Taxonomy" id="8090"/>
    <lineage>
        <taxon>Eukaryota</taxon>
        <taxon>Metazoa</taxon>
        <taxon>Chordata</taxon>
        <taxon>Craniata</taxon>
        <taxon>Vertebrata</taxon>
        <taxon>Euteleostomi</taxon>
        <taxon>Actinopterygii</taxon>
        <taxon>Neopterygii</taxon>
        <taxon>Teleostei</taxon>
        <taxon>Neoteleostei</taxon>
        <taxon>Acanthomorphata</taxon>
        <taxon>Ovalentaria</taxon>
        <taxon>Atherinomorphae</taxon>
        <taxon>Beloniformes</taxon>
        <taxon>Adrianichthyidae</taxon>
        <taxon>Oryziinae</taxon>
        <taxon>Oryzias</taxon>
    </lineage>
</organism>
<feature type="compositionally biased region" description="Polar residues" evidence="13">
    <location>
        <begin position="1425"/>
        <end position="1442"/>
    </location>
</feature>
<feature type="compositionally biased region" description="Polar residues" evidence="13">
    <location>
        <begin position="1575"/>
        <end position="1592"/>
    </location>
</feature>
<keyword evidence="4" id="KW-0963">Cytoplasm</keyword>
<dbReference type="InterPro" id="IPR011009">
    <property type="entry name" value="Kinase-like_dom_sf"/>
</dbReference>
<feature type="compositionally biased region" description="Low complexity" evidence="13">
    <location>
        <begin position="1095"/>
        <end position="1107"/>
    </location>
</feature>
<dbReference type="Pfam" id="PF00069">
    <property type="entry name" value="Pkinase"/>
    <property type="match status" value="1"/>
</dbReference>
<feature type="compositionally biased region" description="Polar residues" evidence="13">
    <location>
        <begin position="1070"/>
        <end position="1094"/>
    </location>
</feature>
<comment type="subcellular location">
    <subcellularLocation>
        <location evidence="2">Cytoplasm</location>
    </subcellularLocation>
</comment>
<feature type="compositionally biased region" description="Low complexity" evidence="13">
    <location>
        <begin position="1381"/>
        <end position="1405"/>
    </location>
</feature>
<feature type="compositionally biased region" description="Basic and acidic residues" evidence="13">
    <location>
        <begin position="115"/>
        <end position="131"/>
    </location>
</feature>
<dbReference type="InterPro" id="IPR050588">
    <property type="entry name" value="WNK_Ser-Thr_kinase"/>
</dbReference>
<name>A0A3P9MQV6_ORYLA</name>
<keyword evidence="8" id="KW-0547">Nucleotide-binding</keyword>
<evidence type="ECO:0000256" key="1">
    <source>
        <dbReference type="ARBA" id="ARBA00001946"/>
    </source>
</evidence>
<feature type="region of interest" description="Disordered" evidence="13">
    <location>
        <begin position="651"/>
        <end position="688"/>
    </location>
</feature>
<dbReference type="SMART" id="SM00220">
    <property type="entry name" value="S_TKc"/>
    <property type="match status" value="1"/>
</dbReference>
<feature type="compositionally biased region" description="Basic and acidic residues" evidence="13">
    <location>
        <begin position="578"/>
        <end position="590"/>
    </location>
</feature>
<feature type="compositionally biased region" description="Polar residues" evidence="13">
    <location>
        <begin position="1456"/>
        <end position="1480"/>
    </location>
</feature>
<dbReference type="Ensembl" id="ENSORLT00020030704.1">
    <property type="protein sequence ID" value="ENSORLP00020035344.1"/>
    <property type="gene ID" value="ENSORLG00020022189.1"/>
</dbReference>
<sequence>MSERPNDKMVKFLAPPPKSGNGPSSGSDSMVSESRPADVRRRHHTMERDKCNPEHRFLRRSVISDSNATALALPLPSKVSASQWIKPQEPLGQLQRSDTATQLPKAETNIAQNEKSADGEGAPRKDVEVSRVDNVPSSQEPTIVQDVCDGELEGNARPAILPNQAEPESLNEVKAHSEDVGDEEDKDSAKARAEAEQREAEKRVQDDIEEAETKAVGTSPDGRFLKFDIEIGRGSFKTVYKGLDTETTVEVAWCELQDRKLSKTERQRFKEEAGMLKGLQHPNIVRFYDSWEGPSKGRKCIVLVTELMTSGTLKTYLKRFKVMKIKVLRSWCRQILKGLHFLHTRAPPIIHRDLKCDNIFITGPTGSVKIGDLGLATLKRASFAKSVIGTPEFMAPEMYEEKYDESVDVYAFGMCMLEMATSEYPYSECQNAAQIYRRVTSGVKPGSFDKVAIPEVKEIIEGCIRQNKDERYSIKDLLNHAFFQEDTGVRVELAEEDDGEMEAIKLWLRIEDIKKLKGKYKDNEAIEFSFDLNKDVPEDVAQEMVESGYVCEGDHKTIAKAIKDRVSLIRRKRAQRQQVREDQEKRRLEEEVQVQHSPHMSAQLTSQQSLQSSNYSAPQSTQLPGMSQGVLLIPQTTGQVPAQSQNVAAVPVDGDQPETDQQLQHASAARDMGDRIPGSSVVPESQPSLSGLSYTLALSPHLQPQVSSPLIQNDPKQQSVVQQIQNVPPEAVSVRPTNQPVSVTPSQISSLQVSSCSSSSQSSQPHSDSSSSLVQASASQLQGPGTVLQGTAVEQPAGPSALVPQQPDSCLSDAASGLSDGNDGSSTSGGRHEGRSMKRNQRRSVRSRSRHEKSGKAKLNVLSISNVGDRVAECQLETHNRKMVTFRFDLDGDNPEEIAEIMVQSEFILENERESFIEQVREVIEMADEKGKGMKDCFSQIGDQQQSELTVPMIPGISPSTTAQVVHSAGRRFIVSPVPEARLKDKFFGAPSTNTSFGDDAGPAPSGLSLSAPSGVLQEAFSKVKQARIDRSNTLDPPVPVSDQEPVTFPSSETGHVSNILSPSEAAASTPGTAFPSESVTSTAMPLPSQSAGRVSSPPASVPSQPAITDSIPPLQPLHETAAPQPPTVSTSIPPPSSTISPSSTQTSISAVAGPQSSSTSASTGTPSVVGSAPILEQQQLNGQPSQPVNSAIHAQHPQTQIPSQPVESEGTELHSKTAGRDDIQTLDMKLRSLFKDQSSASSASVDPSQSTGTSTPPATSSPPPGTTMVPPSNLSLSCGGQLQGSMTTQAGHAQTPPSKPMGQTSFDQPTTPPSEHPPPFPEPNQAQQQQGDSDSQLRRSASPESLQADDGVLPPGPGFTLGRFTVSVPPDEAPTRAPGPSSVVSSVSSTSSSTSSSSSSPSSPENTLHRSSLLSKDVSETDRPSQPTTIGRFQVSKSSASPEPAVGSVVGRFSVTVTPAPSSGPTHSCSRQNGPSSSLFDPLNTPAHYSSDNDESETDDEVLQKEISRLREKHMKEIQALHTRQKEEIAALYKHMGKSPPQCIASPALVMAGGRRRRKSKNHKSRSGHPSPIHSAQSHGSESPPKQTTAAATEAKGSAVDTQQLTCSQSMPSLGGCTGLSGSGSTNGSGHDQAAMTPLPQATGPSSVPHTQKGKGTFTDDLHQLVDNWARDAISLSQCKKGPKAGATLGHDIIPPANMARKFSAPGYLCPGPGVANNNTSTTNAHLPNPTNPSASLGPRKGSLCPVAQGFGFTPVSYSAPQWAGPTGACQYIKGATSTSHDQSGFSCACQLHWCLPFRMITKPPLYSTNSTGSGPRAARFHQ</sequence>
<evidence type="ECO:0000256" key="9">
    <source>
        <dbReference type="ARBA" id="ARBA00022777"/>
    </source>
</evidence>
<feature type="region of interest" description="Disordered" evidence="13">
    <location>
        <begin position="77"/>
        <end position="143"/>
    </location>
</feature>
<feature type="region of interest" description="Disordered" evidence="13">
    <location>
        <begin position="731"/>
        <end position="782"/>
    </location>
</feature>
<evidence type="ECO:0000256" key="13">
    <source>
        <dbReference type="SAM" id="MobiDB-lite"/>
    </source>
</evidence>
<keyword evidence="7" id="KW-0808">Transferase</keyword>
<dbReference type="PROSITE" id="PS00108">
    <property type="entry name" value="PROTEIN_KINASE_ST"/>
    <property type="match status" value="1"/>
</dbReference>
<accession>A0A3P9MQV6</accession>
<evidence type="ECO:0000313" key="15">
    <source>
        <dbReference type="Ensembl" id="ENSORLP00020035344.1"/>
    </source>
</evidence>
<feature type="compositionally biased region" description="Low complexity" evidence="13">
    <location>
        <begin position="603"/>
        <end position="613"/>
    </location>
</feature>
<feature type="compositionally biased region" description="Low complexity" evidence="13">
    <location>
        <begin position="746"/>
        <end position="782"/>
    </location>
</feature>
<dbReference type="EC" id="2.7.11.1" evidence="3"/>
<feature type="compositionally biased region" description="Polar residues" evidence="13">
    <location>
        <begin position="1197"/>
        <end position="1207"/>
    </location>
</feature>
<feature type="region of interest" description="Disordered" evidence="13">
    <location>
        <begin position="1619"/>
        <end position="1657"/>
    </location>
</feature>
<dbReference type="FunFam" id="3.30.200.20:FF:000494">
    <property type="entry name" value="serine/threonine-protein kinase WNK2 isoform X2"/>
    <property type="match status" value="1"/>
</dbReference>
<reference key="1">
    <citation type="journal article" date="2007" name="Nature">
        <title>The medaka draft genome and insights into vertebrate genome evolution.</title>
        <authorList>
            <person name="Kasahara M."/>
            <person name="Naruse K."/>
            <person name="Sasaki S."/>
            <person name="Nakatani Y."/>
            <person name="Qu W."/>
            <person name="Ahsan B."/>
            <person name="Yamada T."/>
            <person name="Nagayasu Y."/>
            <person name="Doi K."/>
            <person name="Kasai Y."/>
            <person name="Jindo T."/>
            <person name="Kobayashi D."/>
            <person name="Shimada A."/>
            <person name="Toyoda A."/>
            <person name="Kuroki Y."/>
            <person name="Fujiyama A."/>
            <person name="Sasaki T."/>
            <person name="Shimizu A."/>
            <person name="Asakawa S."/>
            <person name="Shimizu N."/>
            <person name="Hashimoto S."/>
            <person name="Yang J."/>
            <person name="Lee Y."/>
            <person name="Matsushima K."/>
            <person name="Sugano S."/>
            <person name="Sakaizumi M."/>
            <person name="Narita T."/>
            <person name="Ohishi K."/>
            <person name="Haga S."/>
            <person name="Ohta F."/>
            <person name="Nomoto H."/>
            <person name="Nogata K."/>
            <person name="Morishita T."/>
            <person name="Endo T."/>
            <person name="Shin-I T."/>
            <person name="Takeda H."/>
            <person name="Morishita S."/>
            <person name="Kohara Y."/>
        </authorList>
    </citation>
    <scope>NUCLEOTIDE SEQUENCE [LARGE SCALE GENOMIC DNA]</scope>
    <source>
        <strain>Hd-rR</strain>
    </source>
</reference>
<reference evidence="15" key="4">
    <citation type="submission" date="2025-09" db="UniProtKB">
        <authorList>
            <consortium name="Ensembl"/>
        </authorList>
    </citation>
    <scope>IDENTIFICATION</scope>
    <source>
        <strain evidence="15">HNI</strain>
    </source>
</reference>
<feature type="compositionally biased region" description="Basic residues" evidence="13">
    <location>
        <begin position="837"/>
        <end position="853"/>
    </location>
</feature>
<feature type="compositionally biased region" description="Low complexity" evidence="13">
    <location>
        <begin position="1128"/>
        <end position="1172"/>
    </location>
</feature>
<feature type="compositionally biased region" description="Gly residues" evidence="13">
    <location>
        <begin position="1619"/>
        <end position="1628"/>
    </location>
</feature>
<evidence type="ECO:0000256" key="11">
    <source>
        <dbReference type="ARBA" id="ARBA00047899"/>
    </source>
</evidence>
<feature type="compositionally biased region" description="Low complexity" evidence="13">
    <location>
        <begin position="1237"/>
        <end position="1259"/>
    </location>
</feature>
<feature type="domain" description="Protein kinase" evidence="14">
    <location>
        <begin position="225"/>
        <end position="483"/>
    </location>
</feature>
<evidence type="ECO:0000259" key="14">
    <source>
        <dbReference type="PROSITE" id="PS50011"/>
    </source>
</evidence>
<dbReference type="Gene3D" id="1.10.510.10">
    <property type="entry name" value="Transferase(Phosphotransferase) domain 1"/>
    <property type="match status" value="1"/>
</dbReference>
<dbReference type="InterPro" id="IPR000719">
    <property type="entry name" value="Prot_kinase_dom"/>
</dbReference>
<keyword evidence="10" id="KW-0067">ATP-binding</keyword>
<reference evidence="15" key="3">
    <citation type="submission" date="2025-08" db="UniProtKB">
        <authorList>
            <consortium name="Ensembl"/>
        </authorList>
    </citation>
    <scope>IDENTIFICATION</scope>
    <source>
        <strain evidence="15">HNI</strain>
    </source>
</reference>
<comment type="cofactor">
    <cofactor evidence="1">
        <name>Mg(2+)</name>
        <dbReference type="ChEBI" id="CHEBI:18420"/>
    </cofactor>
</comment>
<evidence type="ECO:0000256" key="3">
    <source>
        <dbReference type="ARBA" id="ARBA00012513"/>
    </source>
</evidence>
<keyword evidence="5" id="KW-0723">Serine/threonine-protein kinase</keyword>
<evidence type="ECO:0000256" key="5">
    <source>
        <dbReference type="ARBA" id="ARBA00022527"/>
    </source>
</evidence>
<feature type="region of interest" description="Disordered" evidence="13">
    <location>
        <begin position="161"/>
        <end position="207"/>
    </location>
</feature>
<evidence type="ECO:0000256" key="12">
    <source>
        <dbReference type="ARBA" id="ARBA00048679"/>
    </source>
</evidence>
<dbReference type="PROSITE" id="PS50011">
    <property type="entry name" value="PROTEIN_KINASE_DOM"/>
    <property type="match status" value="1"/>
</dbReference>
<dbReference type="Gene3D" id="3.10.20.90">
    <property type="entry name" value="Phosphatidylinositol 3-kinase Catalytic Subunit, Chain A, domain 1"/>
    <property type="match status" value="2"/>
</dbReference>
<feature type="compositionally biased region" description="Acidic residues" evidence="13">
    <location>
        <begin position="1493"/>
        <end position="1502"/>
    </location>
</feature>
<feature type="compositionally biased region" description="Basic residues" evidence="13">
    <location>
        <begin position="1555"/>
        <end position="1568"/>
    </location>
</feature>
<comment type="catalytic activity">
    <reaction evidence="11">
        <text>L-threonyl-[protein] + ATP = O-phospho-L-threonyl-[protein] + ADP + H(+)</text>
        <dbReference type="Rhea" id="RHEA:46608"/>
        <dbReference type="Rhea" id="RHEA-COMP:11060"/>
        <dbReference type="Rhea" id="RHEA-COMP:11605"/>
        <dbReference type="ChEBI" id="CHEBI:15378"/>
        <dbReference type="ChEBI" id="CHEBI:30013"/>
        <dbReference type="ChEBI" id="CHEBI:30616"/>
        <dbReference type="ChEBI" id="CHEBI:61977"/>
        <dbReference type="ChEBI" id="CHEBI:456216"/>
        <dbReference type="EC" id="2.7.11.1"/>
    </reaction>
</comment>
<dbReference type="InterPro" id="IPR056865">
    <property type="entry name" value="CCTL2_WNK"/>
</dbReference>
<feature type="region of interest" description="Disordered" evidence="13">
    <location>
        <begin position="1"/>
        <end position="53"/>
    </location>
</feature>
<dbReference type="GO" id="GO:0005737">
    <property type="term" value="C:cytoplasm"/>
    <property type="evidence" value="ECO:0007669"/>
    <property type="project" value="UniProtKB-SubCell"/>
</dbReference>
<feature type="compositionally biased region" description="Low complexity" evidence="13">
    <location>
        <begin position="812"/>
        <end position="829"/>
    </location>
</feature>
<feature type="compositionally biased region" description="Polar residues" evidence="13">
    <location>
        <begin position="614"/>
        <end position="623"/>
    </location>
</feature>
<feature type="compositionally biased region" description="Basic and acidic residues" evidence="13">
    <location>
        <begin position="187"/>
        <end position="206"/>
    </location>
</feature>
<protein>
    <recommendedName>
        <fullName evidence="3">non-specific serine/threonine protein kinase</fullName>
        <ecNumber evidence="3">2.7.11.1</ecNumber>
    </recommendedName>
</protein>
<evidence type="ECO:0000313" key="16">
    <source>
        <dbReference type="Proteomes" id="UP000265180"/>
    </source>
</evidence>
<dbReference type="Pfam" id="PF12202">
    <property type="entry name" value="OSR1_C"/>
    <property type="match status" value="1"/>
</dbReference>
<dbReference type="Proteomes" id="UP000265180">
    <property type="component" value="Chromosome 6"/>
</dbReference>
<dbReference type="InterPro" id="IPR024678">
    <property type="entry name" value="Kinase_OSR1/WNK_CCT"/>
</dbReference>
<evidence type="ECO:0000256" key="6">
    <source>
        <dbReference type="ARBA" id="ARBA00022553"/>
    </source>
</evidence>
<dbReference type="Pfam" id="PF24889">
    <property type="entry name" value="CCTL2_WNK"/>
    <property type="match status" value="1"/>
</dbReference>
<feature type="region of interest" description="Disordered" evidence="13">
    <location>
        <begin position="797"/>
        <end position="857"/>
    </location>
</feature>
<proteinExistence type="predicted"/>
<feature type="compositionally biased region" description="Polar residues" evidence="13">
    <location>
        <begin position="1049"/>
        <end position="1062"/>
    </location>
</feature>
<dbReference type="FunFam" id="3.10.20.90:FF:000012">
    <property type="entry name" value="Serine/threonine-protein kinase WNK1 isoform 2"/>
    <property type="match status" value="1"/>
</dbReference>
<feature type="region of interest" description="Disordered" evidence="13">
    <location>
        <begin position="1538"/>
        <end position="1604"/>
    </location>
</feature>
<evidence type="ECO:0000256" key="2">
    <source>
        <dbReference type="ARBA" id="ARBA00004496"/>
    </source>
</evidence>
<evidence type="ECO:0000256" key="10">
    <source>
        <dbReference type="ARBA" id="ARBA00022840"/>
    </source>
</evidence>
<dbReference type="FunFam" id="3.10.20.90:FF:000007">
    <property type="entry name" value="Serine/threonine-protein kinase WNK1 isoform 1"/>
    <property type="match status" value="1"/>
</dbReference>
<feature type="region of interest" description="Disordered" evidence="13">
    <location>
        <begin position="1236"/>
        <end position="1503"/>
    </location>
</feature>
<dbReference type="SUPFAM" id="SSF56112">
    <property type="entry name" value="Protein kinase-like (PK-like)"/>
    <property type="match status" value="1"/>
</dbReference>
<reference evidence="15 16" key="2">
    <citation type="submission" date="2017-04" db="EMBL/GenBank/DDBJ databases">
        <title>CpG methylation of centromeres and impact of large insertions on vertebrate speciation.</title>
        <authorList>
            <person name="Ichikawa K."/>
            <person name="Yoshimura J."/>
            <person name="Morishita S."/>
        </authorList>
    </citation>
    <scope>NUCLEOTIDE SEQUENCE</scope>
    <source>
        <strain evidence="15 16">HNI</strain>
    </source>
</reference>
<dbReference type="FunFam" id="1.10.510.10:FF:000006">
    <property type="entry name" value="Serine/threonine-protein kinase WNK1 isoform 2"/>
    <property type="match status" value="1"/>
</dbReference>